<organism evidence="3 4">
    <name type="scientific">Cephalotrichum gorgonifer</name>
    <dbReference type="NCBI Taxonomy" id="2041049"/>
    <lineage>
        <taxon>Eukaryota</taxon>
        <taxon>Fungi</taxon>
        <taxon>Dikarya</taxon>
        <taxon>Ascomycota</taxon>
        <taxon>Pezizomycotina</taxon>
        <taxon>Sordariomycetes</taxon>
        <taxon>Hypocreomycetidae</taxon>
        <taxon>Microascales</taxon>
        <taxon>Microascaceae</taxon>
        <taxon>Cephalotrichum</taxon>
    </lineage>
</organism>
<feature type="region of interest" description="Disordered" evidence="2">
    <location>
        <begin position="1"/>
        <end position="65"/>
    </location>
</feature>
<dbReference type="PANTHER" id="PTHR15243:SF0">
    <property type="entry name" value="SERINE_THREONINE-PROTEIN KINASE 19"/>
    <property type="match status" value="1"/>
</dbReference>
<keyword evidence="4" id="KW-1185">Reference proteome</keyword>
<feature type="compositionally biased region" description="Acidic residues" evidence="2">
    <location>
        <begin position="53"/>
        <end position="65"/>
    </location>
</feature>
<dbReference type="GO" id="GO:0046579">
    <property type="term" value="P:positive regulation of Ras protein signal transduction"/>
    <property type="evidence" value="ECO:0007669"/>
    <property type="project" value="TreeGrafter"/>
</dbReference>
<dbReference type="PANTHER" id="PTHR15243">
    <property type="entry name" value="SERINE/THREONINE-PROTEIN KINASE 19"/>
    <property type="match status" value="1"/>
</dbReference>
<evidence type="ECO:0000256" key="2">
    <source>
        <dbReference type="SAM" id="MobiDB-lite"/>
    </source>
</evidence>
<reference evidence="3" key="1">
    <citation type="submission" date="2018-03" db="EMBL/GenBank/DDBJ databases">
        <authorList>
            <person name="Guldener U."/>
        </authorList>
    </citation>
    <scope>NUCLEOTIDE SEQUENCE</scope>
</reference>
<dbReference type="Pfam" id="PF10494">
    <property type="entry name" value="Stk19"/>
    <property type="match status" value="1"/>
</dbReference>
<dbReference type="Proteomes" id="UP001187682">
    <property type="component" value="Unassembled WGS sequence"/>
</dbReference>
<protein>
    <recommendedName>
        <fullName evidence="5">Serine-threonine protein kinase 19-domain-containing protein</fullName>
    </recommendedName>
</protein>
<evidence type="ECO:0000313" key="4">
    <source>
        <dbReference type="Proteomes" id="UP001187682"/>
    </source>
</evidence>
<name>A0AAE8MQ69_9PEZI</name>
<evidence type="ECO:0000313" key="3">
    <source>
        <dbReference type="EMBL" id="SPN97054.1"/>
    </source>
</evidence>
<evidence type="ECO:0008006" key="5">
    <source>
        <dbReference type="Google" id="ProtNLM"/>
    </source>
</evidence>
<evidence type="ECO:0000256" key="1">
    <source>
        <dbReference type="ARBA" id="ARBA00093458"/>
    </source>
</evidence>
<comment type="caution">
    <text evidence="3">The sequence shown here is derived from an EMBL/GenBank/DDBJ whole genome shotgun (WGS) entry which is preliminary data.</text>
</comment>
<feature type="region of interest" description="Disordered" evidence="2">
    <location>
        <begin position="273"/>
        <end position="303"/>
    </location>
</feature>
<comment type="similarity">
    <text evidence="1">Belongs to the STK19 family.</text>
</comment>
<sequence>MVKQKKSLHSILGLASPSRVKKPTQPPRSSPSKRKPLAPRSRQPGGSEGEGRGEEDEGDEEEEDDADYFQDHLDDHGLVRTLVTDLHFSDAVQAMRFIRARMWTPMPDRRTGMKSGRVSEVLNYRLTMPPVVTTAHLRAILTASPSTVEREVAELIDKGIVRRVVVRGRSEALVEVGDLVEMVEKSDADEGSKAAYARFVRGELAPQGLEMGQVDALVKAGFLTTSPTSASGLASNGGSRPTGLLGTRRTLAHLATAPTGSLDVVGGGAIQMVTGSGTTRSTPASSSLSSSSSPSSQPPSSEIVSISVPNNGAFIKLLKASLDHLVSLLERRSAYRQMPESALREAWDGGLATSGGKRARGEFAGVLPGRTRKWKDYWGLRFEWVLEEAVGAGLVEVFETGSVGRGVRAL</sequence>
<dbReference type="InterPro" id="IPR018865">
    <property type="entry name" value="STK19-like"/>
</dbReference>
<accession>A0AAE8MQ69</accession>
<dbReference type="AlphaFoldDB" id="A0AAE8MQ69"/>
<dbReference type="EMBL" id="ONZQ02000001">
    <property type="protein sequence ID" value="SPN97054.1"/>
    <property type="molecule type" value="Genomic_DNA"/>
</dbReference>
<proteinExistence type="inferred from homology"/>
<gene>
    <name evidence="3" type="ORF">DNG_00570</name>
</gene>
<feature type="compositionally biased region" description="Low complexity" evidence="2">
    <location>
        <begin position="281"/>
        <end position="303"/>
    </location>
</feature>